<organism evidence="7 8">
    <name type="scientific">Fulvivirga sedimenti</name>
    <dbReference type="NCBI Taxonomy" id="2879465"/>
    <lineage>
        <taxon>Bacteria</taxon>
        <taxon>Pseudomonadati</taxon>
        <taxon>Bacteroidota</taxon>
        <taxon>Cytophagia</taxon>
        <taxon>Cytophagales</taxon>
        <taxon>Fulvivirgaceae</taxon>
        <taxon>Fulvivirga</taxon>
    </lineage>
</organism>
<dbReference type="InterPro" id="IPR004814">
    <property type="entry name" value="Oligopep_transpt"/>
</dbReference>
<name>A0A9X1HJK9_9BACT</name>
<feature type="transmembrane region" description="Helical" evidence="6">
    <location>
        <begin position="20"/>
        <end position="40"/>
    </location>
</feature>
<feature type="transmembrane region" description="Helical" evidence="6">
    <location>
        <begin position="375"/>
        <end position="394"/>
    </location>
</feature>
<dbReference type="RefSeq" id="WP_225696478.1">
    <property type="nucleotide sequence ID" value="NZ_JAIXNE010000001.1"/>
</dbReference>
<protein>
    <submittedName>
        <fullName evidence="7">Oligopeptide transporter, OPT family</fullName>
    </submittedName>
</protein>
<sequence>MKEDNRPHIGPDIKLPETTLKAVLLGVLLSAILAGANAYLGLFAGMTVSASIPAAVISMAILKLFRKHNILENNAVQTAASAGESLAAGVIFTFPALVLMGYWQEFNYLETALIALSGGILGVFFTIPLRKALIIDMKLKFPEGIATSEVLKTGEAGGKAIWLLVFGGLFGAVIKFAEAGLKVWDGIFAKAILTKNNLLASFSLNLSPALISVGYIVGVKISVVIFIGGVISWWIGIPAYVYYFGNPDGLSPVDLGYSLWSSQIRFLGVGAMVVGGLWALINLRKTLTFALRTGLRSFREVPDGTELRTDKDTPMKWVILGIGAMIVPIFIIYLREIHDVGITILMSGIMIIAGFLFASVAGYMAGLVGSSNNPISGVTIATILTSALILLALMGEDATGGPVAAIMIGSVVACAAAIAGDNMQDLKAGYILGATPFRQQMMQLTGVVAAALALPLVLDLLNTGYGFGPKTPENPDSLTAPQATLMQSVAEGVFGGNLPWNMVYIGMAIGVAVIIIDKVLEARNSEFRIPVLALAVGLYLPFELDSAIMLGGLMSWIISLRRSSISVPDLKAARQRSDQAGLLFASGLITGEALIGIVLAIPVAIYGSSDVLAITNGEMPSWPGILVIILVCLFLMRLAIRAYNVKEK</sequence>
<accession>A0A9X1HJK9</accession>
<evidence type="ECO:0000256" key="1">
    <source>
        <dbReference type="ARBA" id="ARBA00004141"/>
    </source>
</evidence>
<feature type="transmembrane region" description="Helical" evidence="6">
    <location>
        <begin position="527"/>
        <end position="542"/>
    </location>
</feature>
<comment type="caution">
    <text evidence="7">The sequence shown here is derived from an EMBL/GenBank/DDBJ whole genome shotgun (WGS) entry which is preliminary data.</text>
</comment>
<evidence type="ECO:0000256" key="6">
    <source>
        <dbReference type="SAM" id="Phobius"/>
    </source>
</evidence>
<dbReference type="EMBL" id="JAIXNE010000001">
    <property type="protein sequence ID" value="MCA6073359.1"/>
    <property type="molecule type" value="Genomic_DNA"/>
</dbReference>
<dbReference type="NCBIfam" id="TIGR00733">
    <property type="entry name" value="OPT family oligopeptide transporter"/>
    <property type="match status" value="1"/>
</dbReference>
<dbReference type="InterPro" id="IPR004813">
    <property type="entry name" value="OPT"/>
</dbReference>
<dbReference type="PANTHER" id="PTHR31645:SF0">
    <property type="entry name" value="OLIGOPEPTIDE TRANSPORTER YGL114W-RELATED"/>
    <property type="match status" value="1"/>
</dbReference>
<dbReference type="AlphaFoldDB" id="A0A9X1HJK9"/>
<feature type="transmembrane region" description="Helical" evidence="6">
    <location>
        <begin position="224"/>
        <end position="244"/>
    </location>
</feature>
<feature type="transmembrane region" description="Helical" evidence="6">
    <location>
        <begin position="264"/>
        <end position="283"/>
    </location>
</feature>
<evidence type="ECO:0000313" key="7">
    <source>
        <dbReference type="EMBL" id="MCA6073359.1"/>
    </source>
</evidence>
<evidence type="ECO:0000313" key="8">
    <source>
        <dbReference type="Proteomes" id="UP001139409"/>
    </source>
</evidence>
<dbReference type="GO" id="GO:0016020">
    <property type="term" value="C:membrane"/>
    <property type="evidence" value="ECO:0007669"/>
    <property type="project" value="UniProtKB-SubCell"/>
</dbReference>
<keyword evidence="8" id="KW-1185">Reference proteome</keyword>
<evidence type="ECO:0000256" key="4">
    <source>
        <dbReference type="ARBA" id="ARBA00022989"/>
    </source>
</evidence>
<dbReference type="GO" id="GO:0035673">
    <property type="term" value="F:oligopeptide transmembrane transporter activity"/>
    <property type="evidence" value="ECO:0007669"/>
    <property type="project" value="InterPro"/>
</dbReference>
<dbReference type="Pfam" id="PF03169">
    <property type="entry name" value="OPT"/>
    <property type="match status" value="1"/>
</dbReference>
<feature type="transmembrane region" description="Helical" evidence="6">
    <location>
        <begin position="160"/>
        <end position="177"/>
    </location>
</feature>
<evidence type="ECO:0000256" key="2">
    <source>
        <dbReference type="ARBA" id="ARBA00022448"/>
    </source>
</evidence>
<keyword evidence="2" id="KW-0813">Transport</keyword>
<proteinExistence type="predicted"/>
<keyword evidence="3 6" id="KW-0812">Transmembrane</keyword>
<evidence type="ECO:0000256" key="3">
    <source>
        <dbReference type="ARBA" id="ARBA00022692"/>
    </source>
</evidence>
<feature type="transmembrane region" description="Helical" evidence="6">
    <location>
        <begin position="580"/>
        <end position="601"/>
    </location>
</feature>
<feature type="transmembrane region" description="Helical" evidence="6">
    <location>
        <begin position="400"/>
        <end position="420"/>
    </location>
</feature>
<dbReference type="PANTHER" id="PTHR31645">
    <property type="entry name" value="OLIGOPEPTIDE TRANSPORTER YGL114W-RELATED"/>
    <property type="match status" value="1"/>
</dbReference>
<evidence type="ECO:0000256" key="5">
    <source>
        <dbReference type="ARBA" id="ARBA00023136"/>
    </source>
</evidence>
<feature type="transmembrane region" description="Helical" evidence="6">
    <location>
        <begin position="86"/>
        <end position="103"/>
    </location>
</feature>
<reference evidence="7" key="1">
    <citation type="submission" date="2021-09" db="EMBL/GenBank/DDBJ databases">
        <title>Fulvivirga sp. isolated from coastal sediment.</title>
        <authorList>
            <person name="Yu H."/>
        </authorList>
    </citation>
    <scope>NUCLEOTIDE SEQUENCE</scope>
    <source>
        <strain evidence="7">1062</strain>
    </source>
</reference>
<feature type="transmembrane region" description="Helical" evidence="6">
    <location>
        <begin position="502"/>
        <end position="520"/>
    </location>
</feature>
<feature type="transmembrane region" description="Helical" evidence="6">
    <location>
        <begin position="621"/>
        <end position="640"/>
    </location>
</feature>
<dbReference type="NCBIfam" id="TIGR00728">
    <property type="entry name" value="OPT_sfam"/>
    <property type="match status" value="1"/>
</dbReference>
<feature type="transmembrane region" description="Helical" evidence="6">
    <location>
        <begin position="340"/>
        <end position="363"/>
    </location>
</feature>
<comment type="subcellular location">
    <subcellularLocation>
        <location evidence="1">Membrane</location>
        <topology evidence="1">Multi-pass membrane protein</topology>
    </subcellularLocation>
</comment>
<keyword evidence="4 6" id="KW-1133">Transmembrane helix</keyword>
<feature type="transmembrane region" description="Helical" evidence="6">
    <location>
        <begin position="317"/>
        <end position="334"/>
    </location>
</feature>
<keyword evidence="5 6" id="KW-0472">Membrane</keyword>
<dbReference type="InterPro" id="IPR045035">
    <property type="entry name" value="YSL-like"/>
</dbReference>
<dbReference type="Proteomes" id="UP001139409">
    <property type="component" value="Unassembled WGS sequence"/>
</dbReference>
<feature type="transmembrane region" description="Helical" evidence="6">
    <location>
        <begin position="46"/>
        <end position="65"/>
    </location>
</feature>
<gene>
    <name evidence="7" type="ORF">LDX50_00675</name>
</gene>
<feature type="transmembrane region" description="Helical" evidence="6">
    <location>
        <begin position="109"/>
        <end position="129"/>
    </location>
</feature>
<feature type="transmembrane region" description="Helical" evidence="6">
    <location>
        <begin position="197"/>
        <end position="217"/>
    </location>
</feature>